<comment type="caution">
    <text evidence="2">The sequence shown here is derived from an EMBL/GenBank/DDBJ whole genome shotgun (WGS) entry which is preliminary data.</text>
</comment>
<dbReference type="OMA" id="FYTLARY"/>
<dbReference type="GeneID" id="5054861"/>
<dbReference type="Gene3D" id="1.20.120.330">
    <property type="entry name" value="Nucleotidyltransferases domain 2"/>
    <property type="match status" value="1"/>
</dbReference>
<reference evidence="2 3" key="1">
    <citation type="journal article" date="2020" name="Nat. Commun.">
        <title>The structures of two archaeal type IV pili illuminate evolutionary relationships.</title>
        <authorList>
            <person name="Wang F."/>
            <person name="Baquero D.P."/>
            <person name="Su Z."/>
            <person name="Beltran L.C."/>
            <person name="Prangishvili D."/>
            <person name="Krupovic M."/>
            <person name="Egelman E.H."/>
        </authorList>
    </citation>
    <scope>NUCLEOTIDE SEQUENCE [LARGE SCALE GENOMIC DNA]</scope>
    <source>
        <strain evidence="2 3">2GA</strain>
    </source>
</reference>
<name>A0A7L4P6X3_9CREN</name>
<dbReference type="InterPro" id="IPR007842">
    <property type="entry name" value="HEPN_dom"/>
</dbReference>
<dbReference type="Pfam" id="PF05168">
    <property type="entry name" value="HEPN"/>
    <property type="match status" value="1"/>
</dbReference>
<dbReference type="Proteomes" id="UP000554766">
    <property type="component" value="Unassembled WGS sequence"/>
</dbReference>
<organism evidence="2 3">
    <name type="scientific">Pyrobaculum arsenaticum</name>
    <dbReference type="NCBI Taxonomy" id="121277"/>
    <lineage>
        <taxon>Archaea</taxon>
        <taxon>Thermoproteota</taxon>
        <taxon>Thermoprotei</taxon>
        <taxon>Thermoproteales</taxon>
        <taxon>Thermoproteaceae</taxon>
        <taxon>Pyrobaculum</taxon>
    </lineage>
</organism>
<sequence>MRDEVLYWLSEARADLRHAEASMRLGDYNWACFAAQQAAEKALKALILHLLGEYPRGHDLVVLYRRVRAHLQLGVGEAALSRLSAFYTLARYPNAGLVRPSEEITSEQAEEALATARVVVDEVAKALGDP</sequence>
<gene>
    <name evidence="2" type="ORF">HC235_00445</name>
</gene>
<feature type="domain" description="HEPN" evidence="1">
    <location>
        <begin position="9"/>
        <end position="119"/>
    </location>
</feature>
<dbReference type="EMBL" id="JAAVJF010000001">
    <property type="protein sequence ID" value="NYR14464.1"/>
    <property type="molecule type" value="Genomic_DNA"/>
</dbReference>
<keyword evidence="3" id="KW-1185">Reference proteome</keyword>
<dbReference type="SMART" id="SM00748">
    <property type="entry name" value="HEPN"/>
    <property type="match status" value="1"/>
</dbReference>
<evidence type="ECO:0000313" key="2">
    <source>
        <dbReference type="EMBL" id="NYR14464.1"/>
    </source>
</evidence>
<dbReference type="PROSITE" id="PS50910">
    <property type="entry name" value="HEPN"/>
    <property type="match status" value="1"/>
</dbReference>
<accession>A0A7L4P6X3</accession>
<dbReference type="SUPFAM" id="SSF81593">
    <property type="entry name" value="Nucleotidyltransferase substrate binding subunit/domain"/>
    <property type="match status" value="1"/>
</dbReference>
<protein>
    <submittedName>
        <fullName evidence="2">HEPN domain-containing protein</fullName>
    </submittedName>
</protein>
<evidence type="ECO:0000259" key="1">
    <source>
        <dbReference type="PROSITE" id="PS50910"/>
    </source>
</evidence>
<proteinExistence type="predicted"/>
<dbReference type="AlphaFoldDB" id="A0A7L4P6X3"/>
<dbReference type="RefSeq" id="WP_011900512.1">
    <property type="nucleotide sequence ID" value="NZ_JAAVJF010000001.1"/>
</dbReference>
<evidence type="ECO:0000313" key="3">
    <source>
        <dbReference type="Proteomes" id="UP000554766"/>
    </source>
</evidence>